<evidence type="ECO:0000313" key="7">
    <source>
        <dbReference type="Proteomes" id="UP000294641"/>
    </source>
</evidence>
<dbReference type="EMBL" id="UGNP01000001">
    <property type="protein sequence ID" value="STX11013.1"/>
    <property type="molecule type" value="Genomic_DNA"/>
</dbReference>
<evidence type="ECO:0000256" key="1">
    <source>
        <dbReference type="ARBA" id="ARBA00022801"/>
    </source>
</evidence>
<sequence length="244" mass="27575">MNYSAPKSFFLKSGPKAVLLLHTFTGTTIDVRKLGKFLHAENYTVMAPMYSGHGENAFTLLQYGVEDWWEDVQTAYEFLEDEGFEDIAVVGISLGAVLALKVADELSPKALVTMSLPMSRDEVTLRKRVVNYAKNHQQYEDQSAEQKAQDLIDLKKHPMSNILEFTKIIDAQSMKIDRIQIPTFALYGMQDDELYKRSAENLISKIQSEQKQLKGYEKAGHLMTFGGDAATINAEILEFLKTSY</sequence>
<organism evidence="4 6">
    <name type="scientific">Kurthia zopfii</name>
    <dbReference type="NCBI Taxonomy" id="1650"/>
    <lineage>
        <taxon>Bacteria</taxon>
        <taxon>Bacillati</taxon>
        <taxon>Bacillota</taxon>
        <taxon>Bacilli</taxon>
        <taxon>Bacillales</taxon>
        <taxon>Caryophanaceae</taxon>
        <taxon>Kurthia</taxon>
    </lineage>
</organism>
<dbReference type="InterPro" id="IPR029058">
    <property type="entry name" value="AB_hydrolase_fold"/>
</dbReference>
<comment type="caution">
    <text evidence="4">The sequence shown here is derived from an EMBL/GenBank/DDBJ whole genome shotgun (WGS) entry which is preliminary data.</text>
</comment>
<keyword evidence="1 4" id="KW-0378">Hydrolase</keyword>
<dbReference type="Proteomes" id="UP000294641">
    <property type="component" value="Unassembled WGS sequence"/>
</dbReference>
<accession>A0A8B4QDW3</accession>
<proteinExistence type="predicted"/>
<dbReference type="PANTHER" id="PTHR43798:SF31">
    <property type="entry name" value="AB HYDROLASE SUPERFAMILY PROTEIN YCLE"/>
    <property type="match status" value="1"/>
</dbReference>
<evidence type="ECO:0000313" key="4">
    <source>
        <dbReference type="EMBL" id="STX11013.1"/>
    </source>
</evidence>
<evidence type="ECO:0000313" key="5">
    <source>
        <dbReference type="EMBL" id="TDR34540.1"/>
    </source>
</evidence>
<protein>
    <submittedName>
        <fullName evidence="4">Carboxylesterase</fullName>
        <ecNumber evidence="4">3.1.1.1</ecNumber>
    </submittedName>
    <submittedName>
        <fullName evidence="5">Esterase/lipase</fullName>
    </submittedName>
</protein>
<dbReference type="RefSeq" id="WP_109350531.1">
    <property type="nucleotide sequence ID" value="NZ_BJUE01000038.1"/>
</dbReference>
<dbReference type="InterPro" id="IPR022742">
    <property type="entry name" value="Hydrolase_4"/>
</dbReference>
<name>A0A8B4QDW3_9BACL</name>
<dbReference type="SUPFAM" id="SSF53474">
    <property type="entry name" value="alpha/beta-Hydrolases"/>
    <property type="match status" value="1"/>
</dbReference>
<gene>
    <name evidence="4" type="primary">est_4</name>
    <name evidence="5" type="ORF">DFR61_1378</name>
    <name evidence="4" type="ORF">NCTC10597_02808</name>
</gene>
<dbReference type="OrthoDB" id="9800213at2"/>
<feature type="domain" description="Serine aminopeptidase S33" evidence="3">
    <location>
        <begin position="16"/>
        <end position="224"/>
    </location>
</feature>
<evidence type="ECO:0000256" key="2">
    <source>
        <dbReference type="PIRSR" id="PIRSR017388-1"/>
    </source>
</evidence>
<dbReference type="Pfam" id="PF12146">
    <property type="entry name" value="Hydrolase_4"/>
    <property type="match status" value="1"/>
</dbReference>
<reference evidence="4 6" key="1">
    <citation type="submission" date="2018-06" db="EMBL/GenBank/DDBJ databases">
        <authorList>
            <consortium name="Pathogen Informatics"/>
            <person name="Doyle S."/>
        </authorList>
    </citation>
    <scope>NUCLEOTIDE SEQUENCE [LARGE SCALE GENOMIC DNA]</scope>
    <source>
        <strain evidence="4 6">NCTC10597</strain>
    </source>
</reference>
<dbReference type="Proteomes" id="UP000254330">
    <property type="component" value="Unassembled WGS sequence"/>
</dbReference>
<feature type="active site" description="Charge relay system" evidence="2">
    <location>
        <position position="191"/>
    </location>
</feature>
<dbReference type="AlphaFoldDB" id="A0A8B4QDW3"/>
<reference evidence="5 7" key="2">
    <citation type="submission" date="2019-03" db="EMBL/GenBank/DDBJ databases">
        <title>Genomic Encyclopedia of Type Strains, Phase IV (KMG-IV): sequencing the most valuable type-strain genomes for metagenomic binning, comparative biology and taxonomic classification.</title>
        <authorList>
            <person name="Goeker M."/>
        </authorList>
    </citation>
    <scope>NUCLEOTIDE SEQUENCE [LARGE SCALE GENOMIC DNA]</scope>
    <source>
        <strain evidence="5 7">DSM 20580</strain>
    </source>
</reference>
<feature type="active site" description="Nucleophile" evidence="2">
    <location>
        <position position="93"/>
    </location>
</feature>
<evidence type="ECO:0000313" key="6">
    <source>
        <dbReference type="Proteomes" id="UP000254330"/>
    </source>
</evidence>
<dbReference type="InterPro" id="IPR012354">
    <property type="entry name" value="Esterase_lipase"/>
</dbReference>
<dbReference type="PANTHER" id="PTHR43798">
    <property type="entry name" value="MONOACYLGLYCEROL LIPASE"/>
    <property type="match status" value="1"/>
</dbReference>
<feature type="active site" description="Charge relay system" evidence="2">
    <location>
        <position position="221"/>
    </location>
</feature>
<keyword evidence="7" id="KW-1185">Reference proteome</keyword>
<dbReference type="Gene3D" id="3.40.50.1820">
    <property type="entry name" value="alpha/beta hydrolase"/>
    <property type="match status" value="1"/>
</dbReference>
<dbReference type="EC" id="3.1.1.1" evidence="4"/>
<dbReference type="GO" id="GO:0106435">
    <property type="term" value="F:carboxylesterase activity"/>
    <property type="evidence" value="ECO:0007669"/>
    <property type="project" value="UniProtKB-EC"/>
</dbReference>
<dbReference type="GO" id="GO:0016020">
    <property type="term" value="C:membrane"/>
    <property type="evidence" value="ECO:0007669"/>
    <property type="project" value="TreeGrafter"/>
</dbReference>
<dbReference type="EMBL" id="SNZG01000037">
    <property type="protein sequence ID" value="TDR34540.1"/>
    <property type="molecule type" value="Genomic_DNA"/>
</dbReference>
<evidence type="ECO:0000259" key="3">
    <source>
        <dbReference type="Pfam" id="PF12146"/>
    </source>
</evidence>
<dbReference type="PIRSF" id="PIRSF017388">
    <property type="entry name" value="Esterase_lipase"/>
    <property type="match status" value="1"/>
</dbReference>
<dbReference type="InterPro" id="IPR050266">
    <property type="entry name" value="AB_hydrolase_sf"/>
</dbReference>